<dbReference type="Gene3D" id="3.60.10.10">
    <property type="entry name" value="Endonuclease/exonuclease/phosphatase"/>
    <property type="match status" value="1"/>
</dbReference>
<keyword evidence="3" id="KW-1185">Reference proteome</keyword>
<dbReference type="PATRIC" id="fig|264251.5.peg.2716"/>
<dbReference type="AlphaFoldDB" id="A0A0H2L240"/>
<dbReference type="PANTHER" id="PTHR42834:SF1">
    <property type="entry name" value="ENDONUCLEASE_EXONUCLEASE_PHOSPHATASE FAMILY PROTEIN (AFU_ORTHOLOGUE AFUA_3G09210)"/>
    <property type="match status" value="1"/>
</dbReference>
<comment type="caution">
    <text evidence="2">The sequence shown here is derived from an EMBL/GenBank/DDBJ whole genome shotgun (WGS) entry which is preliminary data.</text>
</comment>
<evidence type="ECO:0000259" key="1">
    <source>
        <dbReference type="Pfam" id="PF03372"/>
    </source>
</evidence>
<dbReference type="SUPFAM" id="SSF56219">
    <property type="entry name" value="DNase I-like"/>
    <property type="match status" value="1"/>
</dbReference>
<dbReference type="STRING" id="264251.FB00_13360"/>
<dbReference type="Proteomes" id="UP000035265">
    <property type="component" value="Unassembled WGS sequence"/>
</dbReference>
<evidence type="ECO:0000313" key="2">
    <source>
        <dbReference type="EMBL" id="KLN34267.1"/>
    </source>
</evidence>
<dbReference type="InterPro" id="IPR036691">
    <property type="entry name" value="Endo/exonu/phosph_ase_sf"/>
</dbReference>
<proteinExistence type="predicted"/>
<evidence type="ECO:0000313" key="3">
    <source>
        <dbReference type="Proteomes" id="UP000035265"/>
    </source>
</evidence>
<protein>
    <recommendedName>
        <fullName evidence="1">Endonuclease/exonuclease/phosphatase domain-containing protein</fullName>
    </recommendedName>
</protein>
<organism evidence="2 3">
    <name type="scientific">Cellulosimicrobium funkei</name>
    <dbReference type="NCBI Taxonomy" id="264251"/>
    <lineage>
        <taxon>Bacteria</taxon>
        <taxon>Bacillati</taxon>
        <taxon>Actinomycetota</taxon>
        <taxon>Actinomycetes</taxon>
        <taxon>Micrococcales</taxon>
        <taxon>Promicromonosporaceae</taxon>
        <taxon>Cellulosimicrobium</taxon>
    </lineage>
</organism>
<accession>A0A0H2L240</accession>
<dbReference type="PANTHER" id="PTHR42834">
    <property type="entry name" value="ENDONUCLEASE/EXONUCLEASE/PHOSPHATASE FAMILY PROTEIN (AFU_ORTHOLOGUE AFUA_3G09210)"/>
    <property type="match status" value="1"/>
</dbReference>
<dbReference type="InterPro" id="IPR005135">
    <property type="entry name" value="Endo/exonuclease/phosphatase"/>
</dbReference>
<dbReference type="RefSeq" id="WP_047233358.1">
    <property type="nucleotide sequence ID" value="NZ_JNBQ01000017.1"/>
</dbReference>
<name>A0A0H2L240_9MICO</name>
<dbReference type="GO" id="GO:0003824">
    <property type="term" value="F:catalytic activity"/>
    <property type="evidence" value="ECO:0007669"/>
    <property type="project" value="InterPro"/>
</dbReference>
<sequence length="379" mass="40845">MARFRIGTFNVENLFERPRAMAGPLTGGNPVLAAHARVNALVAEEQYGPDVRAEILQHLETLGLLRSDSAALAVLRQVRGRLVRRTGSQAAGTARTEVVATGRGDWVGWVDLVKDRVDELAMTHTARVVADVDADVLAVVEAESRVALKHFTDAGVVTRAGRPVYPHVMVIDGNDDRGIDVGLLTTRPYRIGTVRSHVDDRDSRGRLVFGRDCPEYVVELPGGGTLTVLVNHFKSKGYGTQAESDATRRRQATRTAAIYAALRARGEENVVVVGDLNDTPSSTPLRPLLEGTDLRDVSEHPAFRGDGRPGTYGNGTAGQKIDYVLLSPALFDRTVGGSVFRMGVWGGTKGTLFPHYDTMTSATHAASDHAALYADVDLA</sequence>
<feature type="domain" description="Endonuclease/exonuclease/phosphatase" evidence="1">
    <location>
        <begin position="121"/>
        <end position="369"/>
    </location>
</feature>
<reference evidence="2 3" key="1">
    <citation type="submission" date="2014-05" db="EMBL/GenBank/DDBJ databases">
        <title>Cellulosimicrobium funkei U11 genome.</title>
        <authorList>
            <person name="Hu C."/>
            <person name="Gong Y."/>
            <person name="Wan W."/>
            <person name="Jiang M."/>
        </authorList>
    </citation>
    <scope>NUCLEOTIDE SEQUENCE [LARGE SCALE GENOMIC DNA]</scope>
    <source>
        <strain evidence="2 3">U11</strain>
    </source>
</reference>
<gene>
    <name evidence="2" type="ORF">FB00_13360</name>
</gene>
<dbReference type="Pfam" id="PF03372">
    <property type="entry name" value="Exo_endo_phos"/>
    <property type="match status" value="1"/>
</dbReference>
<dbReference type="EMBL" id="JNBQ01000017">
    <property type="protein sequence ID" value="KLN34267.1"/>
    <property type="molecule type" value="Genomic_DNA"/>
</dbReference>